<dbReference type="FunFam" id="1.25.40.10:FF:000125">
    <property type="entry name" value="Pentatricopeptide repeat-containing protein"/>
    <property type="match status" value="2"/>
</dbReference>
<feature type="repeat" description="PPR" evidence="3">
    <location>
        <begin position="340"/>
        <end position="374"/>
    </location>
</feature>
<evidence type="ECO:0000259" key="5">
    <source>
        <dbReference type="Pfam" id="PF14432"/>
    </source>
</evidence>
<evidence type="ECO:0000256" key="4">
    <source>
        <dbReference type="SAM" id="MobiDB-lite"/>
    </source>
</evidence>
<feature type="repeat" description="PPR" evidence="3">
    <location>
        <begin position="92"/>
        <end position="126"/>
    </location>
</feature>
<comment type="caution">
    <text evidence="6">The sequence shown here is derived from an EMBL/GenBank/DDBJ whole genome shotgun (WGS) entry which is preliminary data.</text>
</comment>
<keyword evidence="2" id="KW-0677">Repeat</keyword>
<evidence type="ECO:0000256" key="2">
    <source>
        <dbReference type="ARBA" id="ARBA00022737"/>
    </source>
</evidence>
<name>A0A5A7PJI0_STRAF</name>
<keyword evidence="7" id="KW-1185">Reference proteome</keyword>
<feature type="compositionally biased region" description="Polar residues" evidence="4">
    <location>
        <begin position="15"/>
        <end position="29"/>
    </location>
</feature>
<sequence>MKVSSLPIHAVRSKQLGTTTSYPSRNRTTAPEPISSPPFGRNIGRLPKPPIPNPPQTTDPDIVRCNIAIAKHMRRGQCDLARRLFDSMPRKTTVSYNTMISGYLSNGEIGLAHHMFEKMPQRDVVTGNIMMSQYVKSGNLGAAQRMFNEMPVKNIVSWNAILSGYADRGLVDEARRVFDCMPEKDEISWNGILSAYVHTGKIEEARALFECRVFWPVASWNCLMSGYLKRKELDEAMRIFDRMPVRDVISWNMIITCYAQSGKMDEARELFEKSPTKDVFTWTAMVSGYVQNGRLREARQVFDEMPDKNVVSWNAMITGYVQEKDMNAATELFEVMPFRNVVSWNTMITGYAQRGNMARAWDLFSMMSNRDCVSWAAIIAGYAQNGEGEKALGVFIEMKRAGERLNRSAFTCILSTCADIAAFGLGKQVHGNLVKVGFEFGCFVGNALLAMYCRCGSIDEAREIFGSIKDKDVVSWNTIIIGYARHGFGAEALEHFEAMKRERVQPDEVTMVGVLSACSHTGLIERGRRQFYSMTQDYGISPNSKHYTCMIDLLGRAGRLDEAQNLMTKIPSEPDPATWGALLGASRIHGNTALGEKAARMIFALEPWNTGMYVLLSNLYASTGRWADVNKMRLKMRDVGANKSPGYSWVEVQGVIHTFCVGDTSHAESERIYEFLDELELRIKEDGYVSATKIVLHDVEEEEKQHMLKYHSEKLAIAYGIMRIPGCGPVRVFKNLRVCEDCHTAAKHVAKVVGRLIILRDPNRFHHFQGGACNCGDYW</sequence>
<protein>
    <submittedName>
        <fullName evidence="6">Pentatricopeptide repeat-containing protein</fullName>
    </submittedName>
</protein>
<dbReference type="EMBL" id="BKCP01004639">
    <property type="protein sequence ID" value="GER32884.1"/>
    <property type="molecule type" value="Genomic_DNA"/>
</dbReference>
<dbReference type="GO" id="GO:0008270">
    <property type="term" value="F:zinc ion binding"/>
    <property type="evidence" value="ECO:0007669"/>
    <property type="project" value="InterPro"/>
</dbReference>
<dbReference type="InterPro" id="IPR046848">
    <property type="entry name" value="E_motif"/>
</dbReference>
<dbReference type="PROSITE" id="PS51375">
    <property type="entry name" value="PPR"/>
    <property type="match status" value="6"/>
</dbReference>
<dbReference type="GO" id="GO:0003723">
    <property type="term" value="F:RNA binding"/>
    <property type="evidence" value="ECO:0007669"/>
    <property type="project" value="InterPro"/>
</dbReference>
<comment type="similarity">
    <text evidence="1">Belongs to the PPR family. PCMP-H subfamily.</text>
</comment>
<dbReference type="InterPro" id="IPR011990">
    <property type="entry name" value="TPR-like_helical_dom_sf"/>
</dbReference>
<dbReference type="Pfam" id="PF01535">
    <property type="entry name" value="PPR"/>
    <property type="match status" value="8"/>
</dbReference>
<evidence type="ECO:0000313" key="7">
    <source>
        <dbReference type="Proteomes" id="UP000325081"/>
    </source>
</evidence>
<evidence type="ECO:0000256" key="3">
    <source>
        <dbReference type="PROSITE-ProRule" id="PRU00708"/>
    </source>
</evidence>
<dbReference type="PANTHER" id="PTHR47926:SF433">
    <property type="entry name" value="PENTATRICOPEPTIDE REPEAT-CONTAINING PROTEIN"/>
    <property type="match status" value="1"/>
</dbReference>
<evidence type="ECO:0000313" key="6">
    <source>
        <dbReference type="EMBL" id="GER32884.1"/>
    </source>
</evidence>
<feature type="domain" description="DYW" evidence="5">
    <location>
        <begin position="687"/>
        <end position="779"/>
    </location>
</feature>
<feature type="repeat" description="PPR" evidence="3">
    <location>
        <begin position="472"/>
        <end position="506"/>
    </location>
</feature>
<dbReference type="InterPro" id="IPR002885">
    <property type="entry name" value="PPR_rpt"/>
</dbReference>
<feature type="repeat" description="PPR" evidence="3">
    <location>
        <begin position="154"/>
        <end position="188"/>
    </location>
</feature>
<dbReference type="GO" id="GO:0009451">
    <property type="term" value="P:RNA modification"/>
    <property type="evidence" value="ECO:0007669"/>
    <property type="project" value="InterPro"/>
</dbReference>
<reference evidence="7" key="1">
    <citation type="journal article" date="2019" name="Curr. Biol.">
        <title>Genome Sequence of Striga asiatica Provides Insight into the Evolution of Plant Parasitism.</title>
        <authorList>
            <person name="Yoshida S."/>
            <person name="Kim S."/>
            <person name="Wafula E.K."/>
            <person name="Tanskanen J."/>
            <person name="Kim Y.M."/>
            <person name="Honaas L."/>
            <person name="Yang Z."/>
            <person name="Spallek T."/>
            <person name="Conn C.E."/>
            <person name="Ichihashi Y."/>
            <person name="Cheong K."/>
            <person name="Cui S."/>
            <person name="Der J.P."/>
            <person name="Gundlach H."/>
            <person name="Jiao Y."/>
            <person name="Hori C."/>
            <person name="Ishida J.K."/>
            <person name="Kasahara H."/>
            <person name="Kiba T."/>
            <person name="Kim M.S."/>
            <person name="Koo N."/>
            <person name="Laohavisit A."/>
            <person name="Lee Y.H."/>
            <person name="Lumba S."/>
            <person name="McCourt P."/>
            <person name="Mortimer J.C."/>
            <person name="Mutuku J.M."/>
            <person name="Nomura T."/>
            <person name="Sasaki-Sekimoto Y."/>
            <person name="Seto Y."/>
            <person name="Wang Y."/>
            <person name="Wakatake T."/>
            <person name="Sakakibara H."/>
            <person name="Demura T."/>
            <person name="Yamaguchi S."/>
            <person name="Yoneyama K."/>
            <person name="Manabe R.I."/>
            <person name="Nelson D.C."/>
            <person name="Schulman A.H."/>
            <person name="Timko M.P."/>
            <person name="dePamphilis C.W."/>
            <person name="Choi D."/>
            <person name="Shirasu K."/>
        </authorList>
    </citation>
    <scope>NUCLEOTIDE SEQUENCE [LARGE SCALE GENOMIC DNA]</scope>
    <source>
        <strain evidence="7">cv. UVA1</strain>
    </source>
</reference>
<evidence type="ECO:0000256" key="1">
    <source>
        <dbReference type="ARBA" id="ARBA00006643"/>
    </source>
</evidence>
<dbReference type="InterPro" id="IPR032867">
    <property type="entry name" value="DYW_dom"/>
</dbReference>
<dbReference type="Gene3D" id="1.25.40.10">
    <property type="entry name" value="Tetratricopeptide repeat domain"/>
    <property type="match status" value="7"/>
</dbReference>
<gene>
    <name evidence="6" type="ORF">STAS_08982</name>
</gene>
<dbReference type="InterPro" id="IPR046960">
    <property type="entry name" value="PPR_At4g14850-like_plant"/>
</dbReference>
<proteinExistence type="inferred from homology"/>
<dbReference type="Pfam" id="PF14432">
    <property type="entry name" value="DYW_deaminase"/>
    <property type="match status" value="1"/>
</dbReference>
<dbReference type="Pfam" id="PF20431">
    <property type="entry name" value="E_motif"/>
    <property type="match status" value="1"/>
</dbReference>
<dbReference type="SUPFAM" id="SSF48452">
    <property type="entry name" value="TPR-like"/>
    <property type="match status" value="1"/>
</dbReference>
<dbReference type="Pfam" id="PF13041">
    <property type="entry name" value="PPR_2"/>
    <property type="match status" value="2"/>
</dbReference>
<dbReference type="PANTHER" id="PTHR47926">
    <property type="entry name" value="PENTATRICOPEPTIDE REPEAT-CONTAINING PROTEIN"/>
    <property type="match status" value="1"/>
</dbReference>
<dbReference type="FunFam" id="1.25.40.10:FF:000316">
    <property type="entry name" value="Pentatricopeptide repeat-containing protein"/>
    <property type="match status" value="1"/>
</dbReference>
<dbReference type="GO" id="GO:0048731">
    <property type="term" value="P:system development"/>
    <property type="evidence" value="ECO:0007669"/>
    <property type="project" value="UniProtKB-ARBA"/>
</dbReference>
<feature type="compositionally biased region" description="Pro residues" evidence="4">
    <location>
        <begin position="47"/>
        <end position="57"/>
    </location>
</feature>
<organism evidence="6 7">
    <name type="scientific">Striga asiatica</name>
    <name type="common">Asiatic witchweed</name>
    <name type="synonym">Buchnera asiatica</name>
    <dbReference type="NCBI Taxonomy" id="4170"/>
    <lineage>
        <taxon>Eukaryota</taxon>
        <taxon>Viridiplantae</taxon>
        <taxon>Streptophyta</taxon>
        <taxon>Embryophyta</taxon>
        <taxon>Tracheophyta</taxon>
        <taxon>Spermatophyta</taxon>
        <taxon>Magnoliopsida</taxon>
        <taxon>eudicotyledons</taxon>
        <taxon>Gunneridae</taxon>
        <taxon>Pentapetalae</taxon>
        <taxon>asterids</taxon>
        <taxon>lamiids</taxon>
        <taxon>Lamiales</taxon>
        <taxon>Orobanchaceae</taxon>
        <taxon>Buchnereae</taxon>
        <taxon>Striga</taxon>
    </lineage>
</organism>
<dbReference type="Pfam" id="PF12854">
    <property type="entry name" value="PPR_1"/>
    <property type="match status" value="1"/>
</dbReference>
<dbReference type="NCBIfam" id="TIGR00756">
    <property type="entry name" value="PPR"/>
    <property type="match status" value="10"/>
</dbReference>
<accession>A0A5A7PJI0</accession>
<dbReference type="Proteomes" id="UP000325081">
    <property type="component" value="Unassembled WGS sequence"/>
</dbReference>
<feature type="repeat" description="PPR" evidence="3">
    <location>
        <begin position="216"/>
        <end position="250"/>
    </location>
</feature>
<feature type="repeat" description="PPR" evidence="3">
    <location>
        <begin position="278"/>
        <end position="312"/>
    </location>
</feature>
<feature type="region of interest" description="Disordered" evidence="4">
    <location>
        <begin position="1"/>
        <end position="60"/>
    </location>
</feature>
<dbReference type="FunFam" id="1.25.40.10:FF:000366">
    <property type="entry name" value="Pentatricopeptide (PPR) repeat-containing protein"/>
    <property type="match status" value="1"/>
</dbReference>
<dbReference type="OrthoDB" id="185373at2759"/>
<dbReference type="AlphaFoldDB" id="A0A5A7PJI0"/>
<dbReference type="FunFam" id="1.25.40.10:FF:000031">
    <property type="entry name" value="Pentatricopeptide repeat-containing protein mitochondrial"/>
    <property type="match status" value="1"/>
</dbReference>